<dbReference type="PANTHER" id="PTHR10395:SF7">
    <property type="entry name" value="5-HYDROXYISOURATE HYDROLASE"/>
    <property type="match status" value="1"/>
</dbReference>
<protein>
    <recommendedName>
        <fullName evidence="6 10">5-hydroxyisourate hydrolase</fullName>
        <shortName evidence="10">HIU hydrolase</shortName>
        <shortName evidence="10">HIUHase</shortName>
        <ecNumber evidence="5 10">3.5.2.17</ecNumber>
    </recommendedName>
</protein>
<gene>
    <name evidence="12" type="primary">uraH</name>
    <name evidence="12" type="ORF">GTW09_02220</name>
</gene>
<dbReference type="PRINTS" id="PR00189">
    <property type="entry name" value="TRNSTHYRETIN"/>
</dbReference>
<keyword evidence="8 10" id="KW-0378">Hydrolase</keyword>
<evidence type="ECO:0000256" key="10">
    <source>
        <dbReference type="RuleBase" id="RU361270"/>
    </source>
</evidence>
<comment type="subunit">
    <text evidence="4 10">Homotetramer.</text>
</comment>
<dbReference type="CDD" id="cd05822">
    <property type="entry name" value="TLP_HIUase"/>
    <property type="match status" value="1"/>
</dbReference>
<dbReference type="PANTHER" id="PTHR10395">
    <property type="entry name" value="URICASE AND TRANSTHYRETIN-RELATED"/>
    <property type="match status" value="1"/>
</dbReference>
<feature type="binding site" evidence="9">
    <location>
        <position position="107"/>
    </location>
    <ligand>
        <name>substrate</name>
    </ligand>
</feature>
<evidence type="ECO:0000256" key="8">
    <source>
        <dbReference type="ARBA" id="ARBA00022801"/>
    </source>
</evidence>
<evidence type="ECO:0000256" key="1">
    <source>
        <dbReference type="ARBA" id="ARBA00001043"/>
    </source>
</evidence>
<comment type="similarity">
    <text evidence="3 10">Belongs to the transthyretin family. 5-hydroxyisourate hydrolase subfamily.</text>
</comment>
<evidence type="ECO:0000256" key="6">
    <source>
        <dbReference type="ARBA" id="ARBA00017539"/>
    </source>
</evidence>
<accession>A0A6L9MQL0</accession>
<evidence type="ECO:0000313" key="12">
    <source>
        <dbReference type="EMBL" id="NDW20347.1"/>
    </source>
</evidence>
<dbReference type="EC" id="3.5.2.17" evidence="5 10"/>
<reference evidence="12 13" key="1">
    <citation type="submission" date="2020-01" db="EMBL/GenBank/DDBJ databases">
        <title>Genomes of bacteria type strains.</title>
        <authorList>
            <person name="Chen J."/>
            <person name="Zhu S."/>
            <person name="Yang J."/>
        </authorList>
    </citation>
    <scope>NUCLEOTIDE SEQUENCE [LARGE SCALE GENOMIC DNA]</scope>
    <source>
        <strain evidence="12 13">LMG 22958</strain>
    </source>
</reference>
<name>A0A6L9MQL0_9ALTE</name>
<comment type="function">
    <text evidence="2">Catalyzes the hydrolysis of 5-hydroxyisourate (HIU) to 2-oxo-4-hydroxy-4-carboxy-5-ureidoimidazoline (OHCU).</text>
</comment>
<evidence type="ECO:0000256" key="7">
    <source>
        <dbReference type="ARBA" id="ARBA00022631"/>
    </source>
</evidence>
<keyword evidence="13" id="KW-1185">Reference proteome</keyword>
<dbReference type="EMBL" id="JAAAWP010000001">
    <property type="protein sequence ID" value="NDW20347.1"/>
    <property type="molecule type" value="Genomic_DNA"/>
</dbReference>
<evidence type="ECO:0000256" key="9">
    <source>
        <dbReference type="PIRSR" id="PIRSR600895-51"/>
    </source>
</evidence>
<organism evidence="12 13">
    <name type="scientific">Alteromonas hispanica</name>
    <dbReference type="NCBI Taxonomy" id="315421"/>
    <lineage>
        <taxon>Bacteria</taxon>
        <taxon>Pseudomonadati</taxon>
        <taxon>Pseudomonadota</taxon>
        <taxon>Gammaproteobacteria</taxon>
        <taxon>Alteromonadales</taxon>
        <taxon>Alteromonadaceae</taxon>
        <taxon>Alteromonas/Salinimonas group</taxon>
        <taxon>Alteromonas</taxon>
    </lineage>
</organism>
<feature type="binding site" evidence="9">
    <location>
        <position position="41"/>
    </location>
    <ligand>
        <name>substrate</name>
    </ligand>
</feature>
<evidence type="ECO:0000256" key="5">
    <source>
        <dbReference type="ARBA" id="ARBA00012609"/>
    </source>
</evidence>
<dbReference type="Pfam" id="PF00576">
    <property type="entry name" value="Transthyretin"/>
    <property type="match status" value="1"/>
</dbReference>
<feature type="binding site" evidence="9">
    <location>
        <position position="7"/>
    </location>
    <ligand>
        <name>substrate</name>
    </ligand>
</feature>
<dbReference type="Gene3D" id="2.60.40.180">
    <property type="entry name" value="Transthyretin/hydroxyisourate hydrolase domain"/>
    <property type="match status" value="1"/>
</dbReference>
<dbReference type="RefSeq" id="WP_163109697.1">
    <property type="nucleotide sequence ID" value="NZ_JAAAWP010000001.1"/>
</dbReference>
<dbReference type="InterPro" id="IPR036817">
    <property type="entry name" value="Transthyretin/HIU_hydrolase_sf"/>
</dbReference>
<evidence type="ECO:0000256" key="4">
    <source>
        <dbReference type="ARBA" id="ARBA00011881"/>
    </source>
</evidence>
<keyword evidence="7 10" id="KW-0659">Purine metabolism</keyword>
<sequence>MNTLSSHVLDTTNGRPAKGIALTLTYPDGSTAEGITNDDGRFNGWAENSAKGFEAGTYTLRFHCQEYLLSNHSKSFYPHIDIAFELEENGGHYHVPLLISPFGFSSYRGS</sequence>
<dbReference type="GO" id="GO:0033971">
    <property type="term" value="F:hydroxyisourate hydrolase activity"/>
    <property type="evidence" value="ECO:0007669"/>
    <property type="project" value="UniProtKB-EC"/>
</dbReference>
<dbReference type="InterPro" id="IPR014306">
    <property type="entry name" value="Hydroxyisourate_hydrolase"/>
</dbReference>
<evidence type="ECO:0000256" key="3">
    <source>
        <dbReference type="ARBA" id="ARBA00009850"/>
    </source>
</evidence>
<comment type="caution">
    <text evidence="12">The sequence shown here is derived from an EMBL/GenBank/DDBJ whole genome shotgun (WGS) entry which is preliminary data.</text>
</comment>
<evidence type="ECO:0000313" key="13">
    <source>
        <dbReference type="Proteomes" id="UP000478837"/>
    </source>
</evidence>
<dbReference type="PROSITE" id="PS00769">
    <property type="entry name" value="TRANSTHYRETIN_2"/>
    <property type="match status" value="1"/>
</dbReference>
<dbReference type="GO" id="GO:0006144">
    <property type="term" value="P:purine nucleobase metabolic process"/>
    <property type="evidence" value="ECO:0007669"/>
    <property type="project" value="UniProtKB-KW"/>
</dbReference>
<feature type="domain" description="Transthyretin/hydroxyisourate hydrolase" evidence="11">
    <location>
        <begin position="4"/>
        <end position="109"/>
    </location>
</feature>
<comment type="catalytic activity">
    <reaction evidence="1 10">
        <text>5-hydroxyisourate + H2O = 5-hydroxy-2-oxo-4-ureido-2,5-dihydro-1H-imidazole-5-carboxylate + H(+)</text>
        <dbReference type="Rhea" id="RHEA:23736"/>
        <dbReference type="ChEBI" id="CHEBI:15377"/>
        <dbReference type="ChEBI" id="CHEBI:15378"/>
        <dbReference type="ChEBI" id="CHEBI:18072"/>
        <dbReference type="ChEBI" id="CHEBI:58639"/>
        <dbReference type="EC" id="3.5.2.17"/>
    </reaction>
</comment>
<dbReference type="Proteomes" id="UP000478837">
    <property type="component" value="Unassembled WGS sequence"/>
</dbReference>
<dbReference type="NCBIfam" id="TIGR02962">
    <property type="entry name" value="hdxy_isourate"/>
    <property type="match status" value="1"/>
</dbReference>
<dbReference type="InterPro" id="IPR023416">
    <property type="entry name" value="Transthyretin/HIU_hydrolase_d"/>
</dbReference>
<proteinExistence type="inferred from homology"/>
<dbReference type="SUPFAM" id="SSF49472">
    <property type="entry name" value="Transthyretin (synonym: prealbumin)"/>
    <property type="match status" value="1"/>
</dbReference>
<dbReference type="InterPro" id="IPR000895">
    <property type="entry name" value="Transthyretin/HIU_hydrolase"/>
</dbReference>
<dbReference type="AlphaFoldDB" id="A0A6L9MQL0"/>
<dbReference type="InterPro" id="IPR023419">
    <property type="entry name" value="Transthyretin_CS"/>
</dbReference>
<evidence type="ECO:0000256" key="2">
    <source>
        <dbReference type="ARBA" id="ARBA00002704"/>
    </source>
</evidence>
<evidence type="ECO:0000259" key="11">
    <source>
        <dbReference type="Pfam" id="PF00576"/>
    </source>
</evidence>